<gene>
    <name evidence="1" type="ORF">ACOLOM_LOCUS4858</name>
</gene>
<keyword evidence="2" id="KW-1185">Reference proteome</keyword>
<proteinExistence type="predicted"/>
<dbReference type="EMBL" id="CAJVPT010008357">
    <property type="protein sequence ID" value="CAG8551136.1"/>
    <property type="molecule type" value="Genomic_DNA"/>
</dbReference>
<organism evidence="1 2">
    <name type="scientific">Acaulospora colombiana</name>
    <dbReference type="NCBI Taxonomy" id="27376"/>
    <lineage>
        <taxon>Eukaryota</taxon>
        <taxon>Fungi</taxon>
        <taxon>Fungi incertae sedis</taxon>
        <taxon>Mucoromycota</taxon>
        <taxon>Glomeromycotina</taxon>
        <taxon>Glomeromycetes</taxon>
        <taxon>Diversisporales</taxon>
        <taxon>Acaulosporaceae</taxon>
        <taxon>Acaulospora</taxon>
    </lineage>
</organism>
<evidence type="ECO:0000313" key="1">
    <source>
        <dbReference type="EMBL" id="CAG8551136.1"/>
    </source>
</evidence>
<reference evidence="1" key="1">
    <citation type="submission" date="2021-06" db="EMBL/GenBank/DDBJ databases">
        <authorList>
            <person name="Kallberg Y."/>
            <person name="Tangrot J."/>
            <person name="Rosling A."/>
        </authorList>
    </citation>
    <scope>NUCLEOTIDE SEQUENCE</scope>
    <source>
        <strain evidence="1">CL356</strain>
    </source>
</reference>
<protein>
    <submittedName>
        <fullName evidence="1">1205_t:CDS:1</fullName>
    </submittedName>
</protein>
<comment type="caution">
    <text evidence="1">The sequence shown here is derived from an EMBL/GenBank/DDBJ whole genome shotgun (WGS) entry which is preliminary data.</text>
</comment>
<evidence type="ECO:0000313" key="2">
    <source>
        <dbReference type="Proteomes" id="UP000789525"/>
    </source>
</evidence>
<accession>A0ACA9LV35</accession>
<dbReference type="Proteomes" id="UP000789525">
    <property type="component" value="Unassembled WGS sequence"/>
</dbReference>
<name>A0ACA9LV35_9GLOM</name>
<sequence>MKLTGRLSLLPIFILLFILSPPSLLFDSLRSPQARSDFAEATKTIIDVLSSDERFTKLIQSLQRTQLIYYVNHLKSVTFFAPVNEAFENPFITKETMLYHICQQEIKGEELYDGQLLTTLYKISDKLGEGEIGQKERVDFSDGDEREIYIGNAKILEKNLQADNGIIHVIDKVLEVPMDALTTLSSLDQLRLFVKYLRMTRLSDHIENGNHITVFVPTNDAINHQFKSYEKEYFVGECGGGLRDLDLLAKHQLHSDNVIYSSSIERGSSKIETEQGEPLDVERDEGNNIRVANGLITLKDLLAENGVIHVVSNISAPREIFFNAHKYLCGLRATKMVAAFLKYDHKHYIENLTAPYTILAPQNEYYDDSVMGREASTYHIIEGKYKVTDLKDNMFVKTELKTKKLLNHRQRTKVSVNPKWESDGVTRVYVRFNGVSVMGEPVEIGNSIIYILSKTLSPPGDVMAFAMREKQLSAFVSAVYASDMLPTVQTSEWVTIFAPTNNAFVKLGLLTSYLLHPDGRDDLRDVVEYHMLNESVYTEDIPQGESSYWTIDGASLKMIRDGDKISVKIANGTATIVQSDVLTSTGVLHVVESVQLPPTLHITLGKILKGIGANTMMELFKIANLSEILDDPMEPFIVLSPTEDAFKKINITKMSSDPELLSRLLRLHIIPATDDLVEGAEFPTLLSNNAKLVVRRNILHGGYDIEVKGYYSLIDRARITGTGRTWNGGAVYEIDKVLLPEHNSAQVGMMFFGLIVGTLLVAVFITTGGGLGYHHYRQYQRRRAGYEPISS</sequence>